<evidence type="ECO:0000313" key="2">
    <source>
        <dbReference type="EMBL" id="EQD75001.1"/>
    </source>
</evidence>
<reference evidence="2" key="1">
    <citation type="submission" date="2013-08" db="EMBL/GenBank/DDBJ databases">
        <authorList>
            <person name="Mendez C."/>
            <person name="Richter M."/>
            <person name="Ferrer M."/>
            <person name="Sanchez J."/>
        </authorList>
    </citation>
    <scope>NUCLEOTIDE SEQUENCE</scope>
</reference>
<gene>
    <name evidence="2" type="ORF">B1A_04191</name>
</gene>
<sequence>MTDDPFFIDECLTLALVAKAHSRGHAATHVAFMGLQGEQDWDLLPMLIEKNYVLVTNNGEEFKMRYAKLDIHPGLVIIVPGGIIKEKQVELFDRALDVIEVLEDTINKVIEVAEDGAVSVKDLPSSDGACARCGMISCECDKGGNKRKSRNSTFGLG</sequence>
<accession>T1BQA0</accession>
<proteinExistence type="predicted"/>
<comment type="caution">
    <text evidence="2">The sequence shown here is derived from an EMBL/GenBank/DDBJ whole genome shotgun (WGS) entry which is preliminary data.</text>
</comment>
<organism evidence="2">
    <name type="scientific">mine drainage metagenome</name>
    <dbReference type="NCBI Taxonomy" id="410659"/>
    <lineage>
        <taxon>unclassified sequences</taxon>
        <taxon>metagenomes</taxon>
        <taxon>ecological metagenomes</taxon>
    </lineage>
</organism>
<dbReference type="InterPro" id="IPR041049">
    <property type="entry name" value="DUF5615"/>
</dbReference>
<protein>
    <recommendedName>
        <fullName evidence="1">DUF5615 domain-containing protein</fullName>
    </recommendedName>
</protein>
<reference evidence="2" key="2">
    <citation type="journal article" date="2014" name="ISME J.">
        <title>Microbial stratification in low pH oxic and suboxic macroscopic growths along an acid mine drainage.</title>
        <authorList>
            <person name="Mendez-Garcia C."/>
            <person name="Mesa V."/>
            <person name="Sprenger R.R."/>
            <person name="Richter M."/>
            <person name="Diez M.S."/>
            <person name="Solano J."/>
            <person name="Bargiela R."/>
            <person name="Golyshina O.V."/>
            <person name="Manteca A."/>
            <person name="Ramos J.L."/>
            <person name="Gallego J.R."/>
            <person name="Llorente I."/>
            <person name="Martins Dos Santos V.A."/>
            <person name="Jensen O.N."/>
            <person name="Pelaez A.I."/>
            <person name="Sanchez J."/>
            <person name="Ferrer M."/>
        </authorList>
    </citation>
    <scope>NUCLEOTIDE SEQUENCE</scope>
</reference>
<dbReference type="EMBL" id="AUZX01003039">
    <property type="protein sequence ID" value="EQD75001.1"/>
    <property type="molecule type" value="Genomic_DNA"/>
</dbReference>
<feature type="domain" description="DUF5615" evidence="1">
    <location>
        <begin position="6"/>
        <end position="104"/>
    </location>
</feature>
<evidence type="ECO:0000259" key="1">
    <source>
        <dbReference type="Pfam" id="PF18480"/>
    </source>
</evidence>
<dbReference type="AlphaFoldDB" id="T1BQA0"/>
<dbReference type="Pfam" id="PF18480">
    <property type="entry name" value="DUF5615"/>
    <property type="match status" value="1"/>
</dbReference>
<name>T1BQA0_9ZZZZ</name>